<proteinExistence type="predicted"/>
<comment type="caution">
    <text evidence="1">The sequence shown here is derived from an EMBL/GenBank/DDBJ whole genome shotgun (WGS) entry which is preliminary data.</text>
</comment>
<organism evidence="1 2">
    <name type="scientific">Phytophthora nicotianae CJ01A1</name>
    <dbReference type="NCBI Taxonomy" id="1317063"/>
    <lineage>
        <taxon>Eukaryota</taxon>
        <taxon>Sar</taxon>
        <taxon>Stramenopiles</taxon>
        <taxon>Oomycota</taxon>
        <taxon>Peronosporomycetes</taxon>
        <taxon>Peronosporales</taxon>
        <taxon>Peronosporaceae</taxon>
        <taxon>Phytophthora</taxon>
    </lineage>
</organism>
<dbReference type="EMBL" id="ANIX01004198">
    <property type="protein sequence ID" value="ETP01843.1"/>
    <property type="molecule type" value="Genomic_DNA"/>
</dbReference>
<reference evidence="1 2" key="1">
    <citation type="submission" date="2013-11" db="EMBL/GenBank/DDBJ databases">
        <title>The Genome Sequence of Phytophthora parasitica CJ01A1.</title>
        <authorList>
            <consortium name="The Broad Institute Genomics Platform"/>
            <person name="Russ C."/>
            <person name="Tyler B."/>
            <person name="Panabieres F."/>
            <person name="Shan W."/>
            <person name="Tripathy S."/>
            <person name="Grunwald N."/>
            <person name="Machado M."/>
            <person name="Johnson C.S."/>
            <person name="Walker B."/>
            <person name="Young S.K."/>
            <person name="Zeng Q."/>
            <person name="Gargeya S."/>
            <person name="Fitzgerald M."/>
            <person name="Haas B."/>
            <person name="Abouelleil A."/>
            <person name="Allen A.W."/>
            <person name="Alvarado L."/>
            <person name="Arachchi H.M."/>
            <person name="Berlin A.M."/>
            <person name="Chapman S.B."/>
            <person name="Gainer-Dewar J."/>
            <person name="Goldberg J."/>
            <person name="Griggs A."/>
            <person name="Gujja S."/>
            <person name="Hansen M."/>
            <person name="Howarth C."/>
            <person name="Imamovic A."/>
            <person name="Ireland A."/>
            <person name="Larimer J."/>
            <person name="McCowan C."/>
            <person name="Murphy C."/>
            <person name="Pearson M."/>
            <person name="Poon T.W."/>
            <person name="Priest M."/>
            <person name="Roberts A."/>
            <person name="Saif S."/>
            <person name="Shea T."/>
            <person name="Sisk P."/>
            <person name="Sykes S."/>
            <person name="Wortman J."/>
            <person name="Nusbaum C."/>
            <person name="Birren B."/>
        </authorList>
    </citation>
    <scope>NUCLEOTIDE SEQUENCE [LARGE SCALE GENOMIC DNA]</scope>
    <source>
        <strain evidence="1 2">CJ01A1</strain>
    </source>
</reference>
<name>W2VVU3_PHYNI</name>
<protein>
    <submittedName>
        <fullName evidence="1">Uncharacterized protein</fullName>
    </submittedName>
</protein>
<evidence type="ECO:0000313" key="2">
    <source>
        <dbReference type="Proteomes" id="UP000018958"/>
    </source>
</evidence>
<sequence length="86" mass="10110">MVCEGTDYNRVVGCGEIEGRCPFNTRQKYSSNKERDRVERHHSLCLMIKFVLVDDREQYNAAIYHHSPRAFFTVLLKPEVFAILEM</sequence>
<accession>W2VVU3</accession>
<dbReference type="Proteomes" id="UP000018958">
    <property type="component" value="Unassembled WGS sequence"/>
</dbReference>
<dbReference type="AlphaFoldDB" id="W2VVU3"/>
<evidence type="ECO:0000313" key="1">
    <source>
        <dbReference type="EMBL" id="ETP01843.1"/>
    </source>
</evidence>
<gene>
    <name evidence="1" type="ORF">F441_20988</name>
</gene>